<dbReference type="STRING" id="981085.W9SXP4"/>
<dbReference type="PANTHER" id="PTHR31517">
    <property type="match status" value="1"/>
</dbReference>
<feature type="disulfide bond" evidence="17">
    <location>
        <begin position="122"/>
        <end position="322"/>
    </location>
</feature>
<dbReference type="Gene3D" id="1.10.520.10">
    <property type="match status" value="1"/>
</dbReference>
<feature type="binding site" evidence="15">
    <location>
        <position position="86"/>
    </location>
    <ligand>
        <name>Ca(2+)</name>
        <dbReference type="ChEBI" id="CHEBI:29108"/>
        <label>1</label>
    </ligand>
</feature>
<comment type="subcellular location">
    <subcellularLocation>
        <location evidence="18">Secreted</location>
    </subcellularLocation>
</comment>
<sequence>MNVPTLLSLCFLFLLTISSTSHAQLSKDYYKNSCPNVESIVRTAVERKVQLSIATAPGTLRLFFHDCFVRGCDASVMLFSWNSTAEKDNSDDLSLAGDGFDTVIKAKEAVERVPGCRQKVSCADILALAARDVVRLKGGPSYEVELGRRDGRISTKASVRHQLPHPEFRVKKLKSMFASHGLSLTDLVALSGAHTIGFAHCSFIDKRVYSFKSKTRIDPTLNLQYAKELKRQCPENVDPRIVVGMDPSSPQKFDNEYYKNLQQGKGLFTSDQTLFTDKKARVIVNQFASNNTAFQEAFVNAMTKLGRIGVLTGNRGEIRRNCAFVN</sequence>
<dbReference type="InterPro" id="IPR002016">
    <property type="entry name" value="Haem_peroxidase"/>
</dbReference>
<feature type="binding site" evidence="15">
    <location>
        <position position="73"/>
    </location>
    <ligand>
        <name>Ca(2+)</name>
        <dbReference type="ChEBI" id="CHEBI:29108"/>
        <label>1</label>
    </ligand>
</feature>
<keyword evidence="15 18" id="KW-0106">Calcium</keyword>
<feature type="domain" description="Plant heme peroxidase family profile" evidence="19">
    <location>
        <begin position="24"/>
        <end position="326"/>
    </location>
</feature>
<organism evidence="20 21">
    <name type="scientific">Morus notabilis</name>
    <dbReference type="NCBI Taxonomy" id="981085"/>
    <lineage>
        <taxon>Eukaryota</taxon>
        <taxon>Viridiplantae</taxon>
        <taxon>Streptophyta</taxon>
        <taxon>Embryophyta</taxon>
        <taxon>Tracheophyta</taxon>
        <taxon>Spermatophyta</taxon>
        <taxon>Magnoliopsida</taxon>
        <taxon>eudicotyledons</taxon>
        <taxon>Gunneridae</taxon>
        <taxon>Pentapetalae</taxon>
        <taxon>rosids</taxon>
        <taxon>fabids</taxon>
        <taxon>Rosales</taxon>
        <taxon>Moraceae</taxon>
        <taxon>Moreae</taxon>
        <taxon>Morus</taxon>
    </lineage>
</organism>
<keyword evidence="9 18" id="KW-0560">Oxidoreductase</keyword>
<keyword evidence="11 17" id="KW-1015">Disulfide bond</keyword>
<keyword evidence="6 18" id="KW-0575">Peroxidase</keyword>
<keyword evidence="7 18" id="KW-0349">Heme</keyword>
<dbReference type="GO" id="GO:0140825">
    <property type="term" value="F:lactoperoxidase activity"/>
    <property type="evidence" value="ECO:0007669"/>
    <property type="project" value="UniProtKB-EC"/>
</dbReference>
<dbReference type="PRINTS" id="PR00461">
    <property type="entry name" value="PLPEROXIDASE"/>
</dbReference>
<dbReference type="PANTHER" id="PTHR31517:SF73">
    <property type="entry name" value="PEROXIDASE"/>
    <property type="match status" value="1"/>
</dbReference>
<dbReference type="Gene3D" id="1.10.420.10">
    <property type="entry name" value="Peroxidase, domain 2"/>
    <property type="match status" value="1"/>
</dbReference>
<dbReference type="Proteomes" id="UP000030645">
    <property type="component" value="Unassembled WGS sequence"/>
</dbReference>
<feature type="binding site" evidence="15">
    <location>
        <position position="75"/>
    </location>
    <ligand>
        <name>Ca(2+)</name>
        <dbReference type="ChEBI" id="CHEBI:29108"/>
        <label>1</label>
    </ligand>
</feature>
<dbReference type="Pfam" id="PF00141">
    <property type="entry name" value="peroxidase"/>
    <property type="match status" value="1"/>
</dbReference>
<feature type="binding site" evidence="15">
    <location>
        <position position="254"/>
    </location>
    <ligand>
        <name>Ca(2+)</name>
        <dbReference type="ChEBI" id="CHEBI:29108"/>
        <label>2</label>
    </ligand>
</feature>
<gene>
    <name evidence="20" type="ORF">L484_002294</name>
</gene>
<evidence type="ECO:0000256" key="2">
    <source>
        <dbReference type="ARBA" id="ARBA00002322"/>
    </source>
</evidence>
<evidence type="ECO:0000256" key="10">
    <source>
        <dbReference type="ARBA" id="ARBA00023004"/>
    </source>
</evidence>
<comment type="function">
    <text evidence="2">Removal of H(2)O(2), oxidation of toxic reductants, biosynthesis and degradation of lignin, suberization, auxin catabolism, response to environmental stresses such as wounding, pathogen attack and oxidative stress. These functions might be dependent on each isozyme/isoform in each plant tissue.</text>
</comment>
<comment type="cofactor">
    <cofactor evidence="15 18">
        <name>heme b</name>
        <dbReference type="ChEBI" id="CHEBI:60344"/>
    </cofactor>
    <text evidence="15 18">Binds 1 heme b (iron(II)-protoporphyrin IX) group per subunit.</text>
</comment>
<dbReference type="OrthoDB" id="2113341at2759"/>
<evidence type="ECO:0000256" key="4">
    <source>
        <dbReference type="ARBA" id="ARBA00012313"/>
    </source>
</evidence>
<feature type="active site" description="Proton acceptor" evidence="13">
    <location>
        <position position="65"/>
    </location>
</feature>
<evidence type="ECO:0000256" key="11">
    <source>
        <dbReference type="ARBA" id="ARBA00023157"/>
    </source>
</evidence>
<evidence type="ECO:0000256" key="1">
    <source>
        <dbReference type="ARBA" id="ARBA00000189"/>
    </source>
</evidence>
<dbReference type="PROSITE" id="PS00435">
    <property type="entry name" value="PEROXIDASE_1"/>
    <property type="match status" value="1"/>
</dbReference>
<evidence type="ECO:0000256" key="18">
    <source>
        <dbReference type="RuleBase" id="RU362060"/>
    </source>
</evidence>
<evidence type="ECO:0000256" key="13">
    <source>
        <dbReference type="PIRSR" id="PIRSR600823-1"/>
    </source>
</evidence>
<feature type="disulfide bond" evidence="17">
    <location>
        <begin position="34"/>
        <end position="116"/>
    </location>
</feature>
<evidence type="ECO:0000256" key="12">
    <source>
        <dbReference type="ARBA" id="ARBA00023324"/>
    </source>
</evidence>
<feature type="disulfide bond" evidence="17">
    <location>
        <begin position="67"/>
        <end position="72"/>
    </location>
</feature>
<evidence type="ECO:0000313" key="20">
    <source>
        <dbReference type="EMBL" id="EXC32058.1"/>
    </source>
</evidence>
<dbReference type="InterPro" id="IPR033905">
    <property type="entry name" value="Secretory_peroxidase"/>
</dbReference>
<feature type="signal peptide" evidence="18">
    <location>
        <begin position="1"/>
        <end position="23"/>
    </location>
</feature>
<feature type="binding site" description="axial binding residue" evidence="15">
    <location>
        <position position="194"/>
    </location>
    <ligand>
        <name>heme b</name>
        <dbReference type="ChEBI" id="CHEBI:60344"/>
    </ligand>
    <ligandPart>
        <name>Fe</name>
        <dbReference type="ChEBI" id="CHEBI:18248"/>
    </ligandPart>
</feature>
<feature type="binding site" evidence="15">
    <location>
        <position position="66"/>
    </location>
    <ligand>
        <name>Ca(2+)</name>
        <dbReference type="ChEBI" id="CHEBI:29108"/>
        <label>1</label>
    </ligand>
</feature>
<evidence type="ECO:0000256" key="9">
    <source>
        <dbReference type="ARBA" id="ARBA00023002"/>
    </source>
</evidence>
<keyword evidence="18" id="KW-0732">Signal</keyword>
<feature type="chain" id="PRO_5005151811" description="Peroxidase" evidence="18">
    <location>
        <begin position="24"/>
        <end position="326"/>
    </location>
</feature>
<dbReference type="InterPro" id="IPR019793">
    <property type="entry name" value="Peroxidases_heam-ligand_BS"/>
</dbReference>
<dbReference type="PROSITE" id="PS00436">
    <property type="entry name" value="PEROXIDASE_2"/>
    <property type="match status" value="1"/>
</dbReference>
<feature type="site" description="Transition state stabilizer" evidence="16">
    <location>
        <position position="61"/>
    </location>
</feature>
<dbReference type="AlphaFoldDB" id="W9SXP4"/>
<evidence type="ECO:0000259" key="19">
    <source>
        <dbReference type="PROSITE" id="PS50873"/>
    </source>
</evidence>
<dbReference type="SUPFAM" id="SSF48113">
    <property type="entry name" value="Heme-dependent peroxidases"/>
    <property type="match status" value="1"/>
</dbReference>
<dbReference type="PROSITE" id="PS50873">
    <property type="entry name" value="PEROXIDASE_4"/>
    <property type="match status" value="1"/>
</dbReference>
<protein>
    <recommendedName>
        <fullName evidence="4 18">Peroxidase</fullName>
        <ecNumber evidence="4 18">1.11.1.7</ecNumber>
    </recommendedName>
</protein>
<dbReference type="SMR" id="W9SXP4"/>
<dbReference type="eggNOG" id="ENOG502QUMM">
    <property type="taxonomic scope" value="Eukaryota"/>
</dbReference>
<comment type="similarity">
    <text evidence="3">Belongs to the peroxidase family. Ascorbate peroxidase subfamily.</text>
</comment>
<comment type="similarity">
    <text evidence="18">Belongs to the peroxidase family. Classical plant (class III) peroxidase subfamily.</text>
</comment>
<name>W9SXP4_9ROSA</name>
<dbReference type="CDD" id="cd00693">
    <property type="entry name" value="secretory_peroxidase"/>
    <property type="match status" value="1"/>
</dbReference>
<feature type="binding site" evidence="14">
    <location>
        <position position="164"/>
    </location>
    <ligand>
        <name>substrate</name>
    </ligand>
</feature>
<keyword evidence="21" id="KW-1185">Reference proteome</keyword>
<evidence type="ECO:0000256" key="5">
    <source>
        <dbReference type="ARBA" id="ARBA00022525"/>
    </source>
</evidence>
<feature type="disulfide bond" evidence="17">
    <location>
        <begin position="201"/>
        <end position="233"/>
    </location>
</feature>
<dbReference type="GO" id="GO:0005576">
    <property type="term" value="C:extracellular region"/>
    <property type="evidence" value="ECO:0007669"/>
    <property type="project" value="UniProtKB-SubCell"/>
</dbReference>
<dbReference type="FunFam" id="1.10.520.10:FF:000008">
    <property type="entry name" value="Peroxidase"/>
    <property type="match status" value="1"/>
</dbReference>
<proteinExistence type="inferred from homology"/>
<comment type="catalytic activity">
    <reaction evidence="1 18">
        <text>2 a phenolic donor + H2O2 = 2 a phenolic radical donor + 2 H2O</text>
        <dbReference type="Rhea" id="RHEA:56136"/>
        <dbReference type="ChEBI" id="CHEBI:15377"/>
        <dbReference type="ChEBI" id="CHEBI:16240"/>
        <dbReference type="ChEBI" id="CHEBI:139520"/>
        <dbReference type="ChEBI" id="CHEBI:139521"/>
        <dbReference type="EC" id="1.11.1.7"/>
    </reaction>
</comment>
<feature type="binding site" evidence="15">
    <location>
        <position position="71"/>
    </location>
    <ligand>
        <name>Ca(2+)</name>
        <dbReference type="ChEBI" id="CHEBI:29108"/>
        <label>1</label>
    </ligand>
</feature>
<feature type="binding site" evidence="15">
    <location>
        <position position="246"/>
    </location>
    <ligand>
        <name>Ca(2+)</name>
        <dbReference type="ChEBI" id="CHEBI:29108"/>
        <label>2</label>
    </ligand>
</feature>
<keyword evidence="10 15" id="KW-0408">Iron</keyword>
<dbReference type="GO" id="GO:0046872">
    <property type="term" value="F:metal ion binding"/>
    <property type="evidence" value="ECO:0007669"/>
    <property type="project" value="UniProtKB-UniRule"/>
</dbReference>
<dbReference type="InterPro" id="IPR019794">
    <property type="entry name" value="Peroxidases_AS"/>
</dbReference>
<comment type="cofactor">
    <cofactor evidence="15 18">
        <name>Ca(2+)</name>
        <dbReference type="ChEBI" id="CHEBI:29108"/>
    </cofactor>
    <text evidence="15 18">Binds 2 calcium ions per subunit.</text>
</comment>
<dbReference type="InterPro" id="IPR000823">
    <property type="entry name" value="Peroxidase_pln"/>
</dbReference>
<accession>W9SXP4</accession>
<evidence type="ECO:0000256" key="17">
    <source>
        <dbReference type="PIRSR" id="PIRSR600823-5"/>
    </source>
</evidence>
<reference evidence="21" key="1">
    <citation type="submission" date="2013-01" db="EMBL/GenBank/DDBJ databases">
        <title>Draft Genome Sequence of a Mulberry Tree, Morus notabilis C.K. Schneid.</title>
        <authorList>
            <person name="He N."/>
            <person name="Zhao S."/>
        </authorList>
    </citation>
    <scope>NUCLEOTIDE SEQUENCE</scope>
</reference>
<evidence type="ECO:0000256" key="16">
    <source>
        <dbReference type="PIRSR" id="PIRSR600823-4"/>
    </source>
</evidence>
<dbReference type="EMBL" id="KE346277">
    <property type="protein sequence ID" value="EXC32058.1"/>
    <property type="molecule type" value="Genomic_DNA"/>
</dbReference>
<evidence type="ECO:0000256" key="15">
    <source>
        <dbReference type="PIRSR" id="PIRSR600823-3"/>
    </source>
</evidence>
<evidence type="ECO:0000256" key="8">
    <source>
        <dbReference type="ARBA" id="ARBA00022723"/>
    </source>
</evidence>
<dbReference type="PRINTS" id="PR00458">
    <property type="entry name" value="PEROXIDASE"/>
</dbReference>
<dbReference type="GO" id="GO:0006979">
    <property type="term" value="P:response to oxidative stress"/>
    <property type="evidence" value="ECO:0007669"/>
    <property type="project" value="UniProtKB-UniRule"/>
</dbReference>
<feature type="binding site" evidence="15">
    <location>
        <position position="69"/>
    </location>
    <ligand>
        <name>Ca(2+)</name>
        <dbReference type="ChEBI" id="CHEBI:29108"/>
        <label>1</label>
    </ligand>
</feature>
<keyword evidence="8 15" id="KW-0479">Metal-binding</keyword>
<dbReference type="KEGG" id="mnt:21385871"/>
<keyword evidence="5 18" id="KW-0964">Secreted</keyword>
<dbReference type="InterPro" id="IPR010255">
    <property type="entry name" value="Haem_peroxidase_sf"/>
</dbReference>
<evidence type="ECO:0000256" key="7">
    <source>
        <dbReference type="ARBA" id="ARBA00022617"/>
    </source>
</evidence>
<dbReference type="GO" id="GO:0042744">
    <property type="term" value="P:hydrogen peroxide catabolic process"/>
    <property type="evidence" value="ECO:0007669"/>
    <property type="project" value="UniProtKB-KW"/>
</dbReference>
<dbReference type="EC" id="1.11.1.7" evidence="4 18"/>
<dbReference type="GO" id="GO:0020037">
    <property type="term" value="F:heme binding"/>
    <property type="evidence" value="ECO:0007669"/>
    <property type="project" value="UniProtKB-UniRule"/>
</dbReference>
<feature type="binding site" evidence="15">
    <location>
        <position position="195"/>
    </location>
    <ligand>
        <name>Ca(2+)</name>
        <dbReference type="ChEBI" id="CHEBI:29108"/>
        <label>2</label>
    </ligand>
</feature>
<evidence type="ECO:0000256" key="3">
    <source>
        <dbReference type="ARBA" id="ARBA00006873"/>
    </source>
</evidence>
<dbReference type="FunFam" id="1.10.420.10:FF:000001">
    <property type="entry name" value="Peroxidase"/>
    <property type="match status" value="1"/>
</dbReference>
<evidence type="ECO:0000313" key="21">
    <source>
        <dbReference type="Proteomes" id="UP000030645"/>
    </source>
</evidence>
<keyword evidence="12 18" id="KW-0376">Hydrogen peroxide</keyword>
<evidence type="ECO:0000256" key="6">
    <source>
        <dbReference type="ARBA" id="ARBA00022559"/>
    </source>
</evidence>
<evidence type="ECO:0000256" key="14">
    <source>
        <dbReference type="PIRSR" id="PIRSR600823-2"/>
    </source>
</evidence>